<keyword evidence="3" id="KW-1185">Reference proteome</keyword>
<keyword evidence="2" id="KW-0808">Transferase</keyword>
<dbReference type="Gene3D" id="3.40.630.30">
    <property type="match status" value="1"/>
</dbReference>
<evidence type="ECO:0000313" key="3">
    <source>
        <dbReference type="Proteomes" id="UP000186997"/>
    </source>
</evidence>
<dbReference type="EMBL" id="FTPR01000002">
    <property type="protein sequence ID" value="SIT88860.1"/>
    <property type="molecule type" value="Genomic_DNA"/>
</dbReference>
<dbReference type="CDD" id="cd04301">
    <property type="entry name" value="NAT_SF"/>
    <property type="match status" value="1"/>
</dbReference>
<gene>
    <name evidence="2" type="ORF">SAMN05421665_2818</name>
</gene>
<accession>A0A1R3XC17</accession>
<protein>
    <submittedName>
        <fullName evidence="2">Putative acetyltransferase</fullName>
    </submittedName>
</protein>
<dbReference type="AlphaFoldDB" id="A0A1R3XC17"/>
<dbReference type="STRING" id="287098.SAMN05421665_2818"/>
<dbReference type="PANTHER" id="PTHR43617">
    <property type="entry name" value="L-AMINO ACID N-ACETYLTRANSFERASE"/>
    <property type="match status" value="1"/>
</dbReference>
<dbReference type="PANTHER" id="PTHR43617:SF2">
    <property type="entry name" value="UPF0039 PROTEIN SLL0451"/>
    <property type="match status" value="1"/>
</dbReference>
<dbReference type="SUPFAM" id="SSF55729">
    <property type="entry name" value="Acyl-CoA N-acyltransferases (Nat)"/>
    <property type="match status" value="1"/>
</dbReference>
<dbReference type="OrthoDB" id="9797178at2"/>
<proteinExistence type="predicted"/>
<dbReference type="InterPro" id="IPR000182">
    <property type="entry name" value="GNAT_dom"/>
</dbReference>
<organism evidence="2 3">
    <name type="scientific">Yoonia rosea</name>
    <dbReference type="NCBI Taxonomy" id="287098"/>
    <lineage>
        <taxon>Bacteria</taxon>
        <taxon>Pseudomonadati</taxon>
        <taxon>Pseudomonadota</taxon>
        <taxon>Alphaproteobacteria</taxon>
        <taxon>Rhodobacterales</taxon>
        <taxon>Paracoccaceae</taxon>
        <taxon>Yoonia</taxon>
    </lineage>
</organism>
<dbReference type="InterPro" id="IPR050276">
    <property type="entry name" value="MshD_Acetyltransferase"/>
</dbReference>
<evidence type="ECO:0000313" key="2">
    <source>
        <dbReference type="EMBL" id="SIT88860.1"/>
    </source>
</evidence>
<feature type="domain" description="N-acetyltransferase" evidence="1">
    <location>
        <begin position="5"/>
        <end position="157"/>
    </location>
</feature>
<reference evidence="3" key="1">
    <citation type="submission" date="2017-01" db="EMBL/GenBank/DDBJ databases">
        <authorList>
            <person name="Varghese N."/>
            <person name="Submissions S."/>
        </authorList>
    </citation>
    <scope>NUCLEOTIDE SEQUENCE [LARGE SCALE GENOMIC DNA]</scope>
    <source>
        <strain evidence="3">DSM 29591</strain>
    </source>
</reference>
<dbReference type="InterPro" id="IPR016181">
    <property type="entry name" value="Acyl_CoA_acyltransferase"/>
</dbReference>
<evidence type="ECO:0000259" key="1">
    <source>
        <dbReference type="PROSITE" id="PS51186"/>
    </source>
</evidence>
<dbReference type="GO" id="GO:0016747">
    <property type="term" value="F:acyltransferase activity, transferring groups other than amino-acyl groups"/>
    <property type="evidence" value="ECO:0007669"/>
    <property type="project" value="InterPro"/>
</dbReference>
<sequence length="170" mass="18678">MTDNVTIREELPEDHDAIYALTRDAFAPMSFSDSSEPDMIDQMREAGDLTLSLVAEDDGIVGHVAFSLARISETQGIWYGLGPISVRADRQRQGIGTKLAQTGLEMLRKMGATGCVLTGNPDVYRPMGFSTEHALTYSGLNPKFISYYAFDATQPVGEINFVEALEEEHP</sequence>
<dbReference type="RefSeq" id="WP_076660540.1">
    <property type="nucleotide sequence ID" value="NZ_FTPR01000002.1"/>
</dbReference>
<dbReference type="Pfam" id="PF00583">
    <property type="entry name" value="Acetyltransf_1"/>
    <property type="match status" value="1"/>
</dbReference>
<dbReference type="PROSITE" id="PS51186">
    <property type="entry name" value="GNAT"/>
    <property type="match status" value="1"/>
</dbReference>
<dbReference type="Proteomes" id="UP000186997">
    <property type="component" value="Unassembled WGS sequence"/>
</dbReference>
<name>A0A1R3XC17_9RHOB</name>